<sequence length="720" mass="81941">MATSSSYVDSDEEFIFLKNNISGVVLGSDSEVDEEDESILPKGMFNSDEEGKECHVNLRSGTHIPEREMPKESDKDKQKEKNKTRAKEIEGVAGPSDKSKNNIGDYNVLAHLRKIPALLSVFDALMMSQDLRDLLIHALQNPEKFQAYFAEKSMQEALYIDQTAAITFDDNDLLVGTSEHNRPLYITGITSGSKVNRILVDPGSSINILPLKTLRQLSLNVKHLSKEKISILGFNQNSQKALGSITLSFRFGELDTEIKFYVIDAETSYKALLGRPWLHENYLVPSTLHQCVKYMKDDKQKRIKGDIHPFAVHEIGLSDARYFLKPSPKPESLKKQFSQPQTVEASRVLKEKMMKSLQVAKSINTPSNTYQKPNPVILLESDSDSETIEDEDIDADVADYSSDGSKDLSKPTSLVVEKVPDKHSKDLPPREVNQVKGLHTFFVPPKIEYVSGREVVHKGILFYKAENINPENKDTNPENWNRWLIDDNTEEEMVRVECRGFYGKELMLLFEKAHCFDPITKSRAKLFEKLWNGTSRKVMGADGKMKCTRGLGFVDDFEDRNLSRLYRDFRIIGSRTRSGSSVCDKNESYFSCHMAREELIRDDEQFILVAKNAPKELEEGGQNTIDELLEVNLGTEEEPRPTFINASLSPSRREQLKAFLRQYIDCFAWNYNEMPGLNPEVAVHKLKIDKEAKPIKQAPRRMRVELEEKVTAEVKKLIDA</sequence>
<gene>
    <name evidence="2" type="ORF">LUZ63_004846</name>
</gene>
<evidence type="ECO:0000313" key="2">
    <source>
        <dbReference type="EMBL" id="KAJ1696334.1"/>
    </source>
</evidence>
<dbReference type="OrthoDB" id="1937476at2759"/>
<dbReference type="PANTHER" id="PTHR33240:SF15">
    <property type="entry name" value="GAG-PRO-LIKE PROTEIN"/>
    <property type="match status" value="1"/>
</dbReference>
<dbReference type="SUPFAM" id="SSF50630">
    <property type="entry name" value="Acid proteases"/>
    <property type="match status" value="1"/>
</dbReference>
<dbReference type="AlphaFoldDB" id="A0A9Q0CMX1"/>
<name>A0A9Q0CMX1_9POAL</name>
<protein>
    <submittedName>
        <fullName evidence="2">Uncharacterized protein</fullName>
    </submittedName>
</protein>
<comment type="caution">
    <text evidence="2">The sequence shown here is derived from an EMBL/GenBank/DDBJ whole genome shotgun (WGS) entry which is preliminary data.</text>
</comment>
<dbReference type="InterPro" id="IPR021109">
    <property type="entry name" value="Peptidase_aspartic_dom_sf"/>
</dbReference>
<dbReference type="CDD" id="cd00303">
    <property type="entry name" value="retropepsin_like"/>
    <property type="match status" value="1"/>
</dbReference>
<feature type="compositionally biased region" description="Acidic residues" evidence="1">
    <location>
        <begin position="382"/>
        <end position="397"/>
    </location>
</feature>
<keyword evidence="3" id="KW-1185">Reference proteome</keyword>
<feature type="region of interest" description="Disordered" evidence="1">
    <location>
        <begin position="382"/>
        <end position="412"/>
    </location>
</feature>
<feature type="region of interest" description="Disordered" evidence="1">
    <location>
        <begin position="42"/>
        <end position="96"/>
    </location>
</feature>
<dbReference type="PANTHER" id="PTHR33240">
    <property type="entry name" value="OS08G0508500 PROTEIN"/>
    <property type="match status" value="1"/>
</dbReference>
<reference evidence="2" key="1">
    <citation type="journal article" date="2022" name="Cell">
        <title>Repeat-based holocentromeres influence genome architecture and karyotype evolution.</title>
        <authorList>
            <person name="Hofstatter P.G."/>
            <person name="Thangavel G."/>
            <person name="Lux T."/>
            <person name="Neumann P."/>
            <person name="Vondrak T."/>
            <person name="Novak P."/>
            <person name="Zhang M."/>
            <person name="Costa L."/>
            <person name="Castellani M."/>
            <person name="Scott A."/>
            <person name="Toegelov H."/>
            <person name="Fuchs J."/>
            <person name="Mata-Sucre Y."/>
            <person name="Dias Y."/>
            <person name="Vanzela A.L.L."/>
            <person name="Huettel B."/>
            <person name="Almeida C.C.S."/>
            <person name="Simkova H."/>
            <person name="Souza G."/>
            <person name="Pedrosa-Harand A."/>
            <person name="Macas J."/>
            <person name="Mayer K.F.X."/>
            <person name="Houben A."/>
            <person name="Marques A."/>
        </authorList>
    </citation>
    <scope>NUCLEOTIDE SEQUENCE</scope>
    <source>
        <strain evidence="2">RhyBre1mFocal</strain>
    </source>
</reference>
<dbReference type="EMBL" id="JAMQYH010000002">
    <property type="protein sequence ID" value="KAJ1696334.1"/>
    <property type="molecule type" value="Genomic_DNA"/>
</dbReference>
<evidence type="ECO:0000313" key="3">
    <source>
        <dbReference type="Proteomes" id="UP001151287"/>
    </source>
</evidence>
<feature type="compositionally biased region" description="Basic and acidic residues" evidence="1">
    <location>
        <begin position="64"/>
        <end position="90"/>
    </location>
</feature>
<dbReference type="Proteomes" id="UP001151287">
    <property type="component" value="Unassembled WGS sequence"/>
</dbReference>
<evidence type="ECO:0000256" key="1">
    <source>
        <dbReference type="SAM" id="MobiDB-lite"/>
    </source>
</evidence>
<organism evidence="2 3">
    <name type="scientific">Rhynchospora breviuscula</name>
    <dbReference type="NCBI Taxonomy" id="2022672"/>
    <lineage>
        <taxon>Eukaryota</taxon>
        <taxon>Viridiplantae</taxon>
        <taxon>Streptophyta</taxon>
        <taxon>Embryophyta</taxon>
        <taxon>Tracheophyta</taxon>
        <taxon>Spermatophyta</taxon>
        <taxon>Magnoliopsida</taxon>
        <taxon>Liliopsida</taxon>
        <taxon>Poales</taxon>
        <taxon>Cyperaceae</taxon>
        <taxon>Cyperoideae</taxon>
        <taxon>Rhynchosporeae</taxon>
        <taxon>Rhynchospora</taxon>
    </lineage>
</organism>
<accession>A0A9Q0CMX1</accession>
<proteinExistence type="predicted"/>
<dbReference type="Gene3D" id="2.40.70.10">
    <property type="entry name" value="Acid Proteases"/>
    <property type="match status" value="1"/>
</dbReference>